<evidence type="ECO:0000313" key="1">
    <source>
        <dbReference type="EMBL" id="EGR34309.1"/>
    </source>
</evidence>
<dbReference type="FunCoup" id="G0QKE6">
    <property type="interactions" value="17"/>
</dbReference>
<proteinExistence type="predicted"/>
<gene>
    <name evidence="1" type="ORF">IMG5_017000</name>
</gene>
<evidence type="ECO:0000313" key="2">
    <source>
        <dbReference type="Proteomes" id="UP000008983"/>
    </source>
</evidence>
<name>G0QKE6_ICHMU</name>
<dbReference type="OMA" id="IHGKICT"/>
<organism evidence="1 2">
    <name type="scientific">Ichthyophthirius multifiliis</name>
    <name type="common">White spot disease agent</name>
    <name type="synonym">Ich</name>
    <dbReference type="NCBI Taxonomy" id="5932"/>
    <lineage>
        <taxon>Eukaryota</taxon>
        <taxon>Sar</taxon>
        <taxon>Alveolata</taxon>
        <taxon>Ciliophora</taxon>
        <taxon>Intramacronucleata</taxon>
        <taxon>Oligohymenophorea</taxon>
        <taxon>Hymenostomatida</taxon>
        <taxon>Ophryoglenina</taxon>
        <taxon>Ichthyophthirius</taxon>
    </lineage>
</organism>
<dbReference type="RefSeq" id="XP_004039613.1">
    <property type="nucleotide sequence ID" value="XM_004039565.1"/>
</dbReference>
<accession>G0QKE6</accession>
<dbReference type="InParanoid" id="G0QKE6"/>
<dbReference type="STRING" id="857967.G0QKE6"/>
<reference evidence="1 2" key="1">
    <citation type="submission" date="2011-07" db="EMBL/GenBank/DDBJ databases">
        <authorList>
            <person name="Coyne R."/>
            <person name="Brami D."/>
            <person name="Johnson J."/>
            <person name="Hostetler J."/>
            <person name="Hannick L."/>
            <person name="Clark T."/>
            <person name="Cassidy-Hanley D."/>
            <person name="Inman J."/>
        </authorList>
    </citation>
    <scope>NUCLEOTIDE SEQUENCE [LARGE SCALE GENOMIC DNA]</scope>
    <source>
        <strain evidence="1 2">G5</strain>
    </source>
</reference>
<dbReference type="OrthoDB" id="2123594at2759"/>
<dbReference type="AlphaFoldDB" id="G0QKE6"/>
<sequence>MFEESIYNLIPKEYVIPPKPQKYRSKYPHDLFPTGSTLIHHTTSRPNVANLSGDYTLVKGPHCHKDNNKTFGSVKGNNKCNSTEFLKKNSGLMGSNQLPEKKIFKYSDSENRKEFIPKINDKPIMGQVSKKNYILSNAAEIILS</sequence>
<feature type="non-terminal residue" evidence="1">
    <location>
        <position position="144"/>
    </location>
</feature>
<protein>
    <submittedName>
        <fullName evidence="1">Uncharacterized protein</fullName>
    </submittedName>
</protein>
<dbReference type="eggNOG" id="ENOG502QT8E">
    <property type="taxonomic scope" value="Eukaryota"/>
</dbReference>
<dbReference type="EMBL" id="GL983157">
    <property type="protein sequence ID" value="EGR34309.1"/>
    <property type="molecule type" value="Genomic_DNA"/>
</dbReference>
<dbReference type="Proteomes" id="UP000008983">
    <property type="component" value="Unassembled WGS sequence"/>
</dbReference>
<keyword evidence="2" id="KW-1185">Reference proteome</keyword>
<dbReference type="GeneID" id="14910500"/>